<dbReference type="InterPro" id="IPR037165">
    <property type="entry name" value="AldOxase/xan_DH_Mopterin-bd_sf"/>
</dbReference>
<feature type="domain" description="Aldehyde oxidase/xanthine dehydrogenase a/b hammerhead" evidence="2">
    <location>
        <begin position="217"/>
        <end position="304"/>
    </location>
</feature>
<dbReference type="SMART" id="SM01008">
    <property type="entry name" value="Ald_Xan_dh_C"/>
    <property type="match status" value="1"/>
</dbReference>
<dbReference type="InterPro" id="IPR012368">
    <property type="entry name" value="OxRdtase_Mopterin-bd_su_IorB"/>
</dbReference>
<evidence type="ECO:0000259" key="2">
    <source>
        <dbReference type="SMART" id="SM01008"/>
    </source>
</evidence>
<dbReference type="PANTHER" id="PTHR47495:SF3">
    <property type="entry name" value="BLR6219 PROTEIN"/>
    <property type="match status" value="1"/>
</dbReference>
<dbReference type="PROSITE" id="PS51318">
    <property type="entry name" value="TAT"/>
    <property type="match status" value="1"/>
</dbReference>
<gene>
    <name evidence="3" type="ORF">KDN34_16995</name>
</gene>
<dbReference type="InterPro" id="IPR008274">
    <property type="entry name" value="AldOxase/xan_DH_MoCoBD1"/>
</dbReference>
<dbReference type="InterPro" id="IPR000674">
    <property type="entry name" value="Ald_Oxase/Xan_DH_a/b"/>
</dbReference>
<dbReference type="InterPro" id="IPR046867">
    <property type="entry name" value="AldOxase/xan_DH_MoCoBD2"/>
</dbReference>
<accession>A0ABX7YST8</accession>
<dbReference type="PIRSF" id="PIRSF036389">
    <property type="entry name" value="IOR_B"/>
    <property type="match status" value="1"/>
</dbReference>
<evidence type="ECO:0000256" key="1">
    <source>
        <dbReference type="ARBA" id="ARBA00022729"/>
    </source>
</evidence>
<dbReference type="Gene3D" id="3.30.365.10">
    <property type="entry name" value="Aldehyde oxidase/xanthine dehydrogenase, molybdopterin binding domain"/>
    <property type="match status" value="4"/>
</dbReference>
<dbReference type="Proteomes" id="UP000679575">
    <property type="component" value="Chromosome"/>
</dbReference>
<evidence type="ECO:0000313" key="4">
    <source>
        <dbReference type="Proteomes" id="UP000679575"/>
    </source>
</evidence>
<proteinExistence type="predicted"/>
<dbReference type="Pfam" id="PF20256">
    <property type="entry name" value="MoCoBD_2"/>
    <property type="match status" value="2"/>
</dbReference>
<evidence type="ECO:0000313" key="3">
    <source>
        <dbReference type="EMBL" id="QUN05844.1"/>
    </source>
</evidence>
<protein>
    <submittedName>
        <fullName evidence="3">Xanthine dehydrogenase family protein molybdopterin-binding subunit</fullName>
    </submittedName>
</protein>
<dbReference type="InterPro" id="IPR006311">
    <property type="entry name" value="TAT_signal"/>
</dbReference>
<dbReference type="Gene3D" id="3.90.1170.50">
    <property type="entry name" value="Aldehyde oxidase/xanthine dehydrogenase, a/b hammerhead"/>
    <property type="match status" value="1"/>
</dbReference>
<keyword evidence="4" id="KW-1185">Reference proteome</keyword>
<dbReference type="InterPro" id="IPR019546">
    <property type="entry name" value="TAT_signal_bac_arc"/>
</dbReference>
<dbReference type="InterPro" id="IPR052516">
    <property type="entry name" value="N-heterocyclic_Hydroxylase"/>
</dbReference>
<keyword evidence="1" id="KW-0732">Signal</keyword>
<organism evidence="3 4">
    <name type="scientific">Shewanella yunxiaonensis</name>
    <dbReference type="NCBI Taxonomy" id="2829809"/>
    <lineage>
        <taxon>Bacteria</taxon>
        <taxon>Pseudomonadati</taxon>
        <taxon>Pseudomonadota</taxon>
        <taxon>Gammaproteobacteria</taxon>
        <taxon>Alteromonadales</taxon>
        <taxon>Shewanellaceae</taxon>
        <taxon>Shewanella</taxon>
    </lineage>
</organism>
<dbReference type="NCBIfam" id="TIGR01409">
    <property type="entry name" value="TAT_signal_seq"/>
    <property type="match status" value="1"/>
</dbReference>
<reference evidence="3 4" key="1">
    <citation type="submission" date="2021-04" db="EMBL/GenBank/DDBJ databases">
        <title>Novel species identification of genus Shewanella.</title>
        <authorList>
            <person name="Liu G."/>
        </authorList>
    </citation>
    <scope>NUCLEOTIDE SEQUENCE [LARGE SCALE GENOMIC DNA]</scope>
    <source>
        <strain evidence="3 4">FJAT-54481</strain>
    </source>
</reference>
<dbReference type="Pfam" id="PF02738">
    <property type="entry name" value="MoCoBD_1"/>
    <property type="match status" value="1"/>
</dbReference>
<dbReference type="PANTHER" id="PTHR47495">
    <property type="entry name" value="ALDEHYDE DEHYDROGENASE"/>
    <property type="match status" value="1"/>
</dbReference>
<dbReference type="EMBL" id="CP073587">
    <property type="protein sequence ID" value="QUN05844.1"/>
    <property type="molecule type" value="Genomic_DNA"/>
</dbReference>
<sequence>MAMQHHDLGLSQADVTGEWSRRAFLKASAVAGGGLLLGLYLPKAFAVSGNDDSWTLNAYVRISADGSIRIMSVAPEIGQGIKTSLPMVIADELDVDWTQVQVEQAPVMPEVYGRQSAGGSRSTPVHFDEHRRIGAATRQLLLTAAAAQWQVAVAECTTAHGQVIHASSGRTLGYGALAAAAAQLPAPTLASVTVKADDQLHLIGQFTSGVDNEAIVHGKPLFGIDIEVPGMLYAVYQKCPVFGGTVKKANLAEIEKLPGVRQVLVVPGNQDFYGLDGGVAIVADSWWQAQKARQQLQVEWHDSEAAGQSNHGFDQQATVLQAHPPLQILRQDGDIDAAFTSAAKVLEAAYYYPFVAHGQLEPMNCTAQWHNGKLTLWAPTQNPVSGQKQVAKVLGLKEQDITIHVVRSGGGFGRRLFNDYMAEVAWISREAKAPVKLLWSREDDFQHDFYRPAGYHNFKLALDGQGKLVAFKDHFLTFGENGQPLLAAQMSRDIFPAGFIPNLQYGASLIPAHIPTGWLRAPGSNALAWVFQSMLDEAAHATGQDPLAFQLALLANPQSSSGSFNPQRMTAVLNVVAERSGWGNKVAAGHGLGIACYYSHAGYFAEVVEASVIDGKLQIHKVWAVGDVGKYIVNPSGAMHQVQGSILDGLSQALYQEVPIDNGAKLVNYHQHQMLTMAEVPEVDVEFLKTDYPTTGLGEPALPPVIPALCNAIFAASGKRIRRLPIKDQLLS</sequence>
<name>A0ABX7YST8_9GAMM</name>
<dbReference type="RefSeq" id="WP_212594870.1">
    <property type="nucleotide sequence ID" value="NZ_CP073587.1"/>
</dbReference>
<dbReference type="SUPFAM" id="SSF56003">
    <property type="entry name" value="Molybdenum cofactor-binding domain"/>
    <property type="match status" value="2"/>
</dbReference>